<dbReference type="InterPro" id="IPR058442">
    <property type="entry name" value="DUF8129"/>
</dbReference>
<feature type="region of interest" description="Disordered" evidence="1">
    <location>
        <begin position="56"/>
        <end position="116"/>
    </location>
</feature>
<dbReference type="AlphaFoldDB" id="A0A1I6VMS5"/>
<dbReference type="EMBL" id="FPAB01000009">
    <property type="protein sequence ID" value="SFT15008.1"/>
    <property type="molecule type" value="Genomic_DNA"/>
</dbReference>
<dbReference type="RefSeq" id="WP_019432575.1">
    <property type="nucleotide sequence ID" value="NZ_FPAB01000009.1"/>
</dbReference>
<protein>
    <recommendedName>
        <fullName evidence="2">DUF8129 domain-containing protein</fullName>
    </recommendedName>
</protein>
<reference evidence="4" key="1">
    <citation type="submission" date="2016-10" db="EMBL/GenBank/DDBJ databases">
        <authorList>
            <person name="Varghese N."/>
            <person name="Submissions S."/>
        </authorList>
    </citation>
    <scope>NUCLEOTIDE SEQUENCE [LARGE SCALE GENOMIC DNA]</scope>
    <source>
        <strain evidence="4">CGMCC 4.7047</strain>
    </source>
</reference>
<sequence length="116" mass="12216">MSAGEDLPIPDWDQQPAGSLPHRIRSLDSDGVRTLLRHEESHADRPAVRQVLTARLEELASGAEPASGGENEPSDAASGSRHGSPVDPATAAPPRHDPPHGNPRQPGEGYRQGPGT</sequence>
<name>A0A1I6VMS5_9ACTN</name>
<keyword evidence="4" id="KW-1185">Reference proteome</keyword>
<evidence type="ECO:0000313" key="3">
    <source>
        <dbReference type="EMBL" id="SFT15008.1"/>
    </source>
</evidence>
<accession>A0A1I6VMS5</accession>
<gene>
    <name evidence="3" type="ORF">SAMN05444716_10923</name>
</gene>
<organism evidence="3 4">
    <name type="scientific">Streptomyces harbinensis</name>
    <dbReference type="NCBI Taxonomy" id="1176198"/>
    <lineage>
        <taxon>Bacteria</taxon>
        <taxon>Bacillati</taxon>
        <taxon>Actinomycetota</taxon>
        <taxon>Actinomycetes</taxon>
        <taxon>Kitasatosporales</taxon>
        <taxon>Streptomycetaceae</taxon>
        <taxon>Streptomyces</taxon>
    </lineage>
</organism>
<evidence type="ECO:0000259" key="2">
    <source>
        <dbReference type="Pfam" id="PF26450"/>
    </source>
</evidence>
<evidence type="ECO:0000313" key="4">
    <source>
        <dbReference type="Proteomes" id="UP000198873"/>
    </source>
</evidence>
<feature type="region of interest" description="Disordered" evidence="1">
    <location>
        <begin position="1"/>
        <end position="26"/>
    </location>
</feature>
<dbReference type="STRING" id="1176198.SAMN05444716_10923"/>
<dbReference type="Pfam" id="PF26450">
    <property type="entry name" value="DUF8129"/>
    <property type="match status" value="1"/>
</dbReference>
<evidence type="ECO:0000256" key="1">
    <source>
        <dbReference type="SAM" id="MobiDB-lite"/>
    </source>
</evidence>
<feature type="domain" description="DUF8129" evidence="2">
    <location>
        <begin position="5"/>
        <end position="60"/>
    </location>
</feature>
<proteinExistence type="predicted"/>
<dbReference type="Proteomes" id="UP000198873">
    <property type="component" value="Unassembled WGS sequence"/>
</dbReference>